<reference evidence="3" key="1">
    <citation type="submission" date="2022-11" db="UniProtKB">
        <authorList>
            <consortium name="WormBaseParasite"/>
        </authorList>
    </citation>
    <scope>IDENTIFICATION</scope>
</reference>
<dbReference type="SUPFAM" id="SSF55729">
    <property type="entry name" value="Acyl-CoA N-acyltransferases (Nat)"/>
    <property type="match status" value="1"/>
</dbReference>
<evidence type="ECO:0000313" key="2">
    <source>
        <dbReference type="Proteomes" id="UP000887574"/>
    </source>
</evidence>
<dbReference type="InterPro" id="IPR016181">
    <property type="entry name" value="Acyl_CoA_acyltransferase"/>
</dbReference>
<accession>A0A915D623</accession>
<feature type="region of interest" description="Disordered" evidence="1">
    <location>
        <begin position="69"/>
        <end position="95"/>
    </location>
</feature>
<protein>
    <submittedName>
        <fullName evidence="3">N-acetyltransferase domain-containing protein</fullName>
    </submittedName>
</protein>
<sequence length="103" mass="11808">MEEFLKEMDQKRSGKQMYIELKVNSARKAAIELYQKCGFIKVETETHRIRRTIIEMHLMRKVLAESVPAKDNHCKSDTAGPSAPDTASSSGSFDLSYFYNLMK</sequence>
<dbReference type="Gene3D" id="3.40.630.30">
    <property type="match status" value="1"/>
</dbReference>
<name>A0A915D623_9BILA</name>
<evidence type="ECO:0000313" key="3">
    <source>
        <dbReference type="WBParaSite" id="jg15952"/>
    </source>
</evidence>
<dbReference type="AlphaFoldDB" id="A0A915D623"/>
<evidence type="ECO:0000256" key="1">
    <source>
        <dbReference type="SAM" id="MobiDB-lite"/>
    </source>
</evidence>
<proteinExistence type="predicted"/>
<dbReference type="Proteomes" id="UP000887574">
    <property type="component" value="Unplaced"/>
</dbReference>
<dbReference type="WBParaSite" id="jg15952">
    <property type="protein sequence ID" value="jg15952"/>
    <property type="gene ID" value="jg15952"/>
</dbReference>
<keyword evidence="2" id="KW-1185">Reference proteome</keyword>
<organism evidence="2 3">
    <name type="scientific">Ditylenchus dipsaci</name>
    <dbReference type="NCBI Taxonomy" id="166011"/>
    <lineage>
        <taxon>Eukaryota</taxon>
        <taxon>Metazoa</taxon>
        <taxon>Ecdysozoa</taxon>
        <taxon>Nematoda</taxon>
        <taxon>Chromadorea</taxon>
        <taxon>Rhabditida</taxon>
        <taxon>Tylenchina</taxon>
        <taxon>Tylenchomorpha</taxon>
        <taxon>Sphaerularioidea</taxon>
        <taxon>Anguinidae</taxon>
        <taxon>Anguininae</taxon>
        <taxon>Ditylenchus</taxon>
    </lineage>
</organism>